<accession>A0A8H6V837</accession>
<dbReference type="EMBL" id="JACBAG010001776">
    <property type="protein sequence ID" value="KAF7182473.1"/>
    <property type="molecule type" value="Genomic_DNA"/>
</dbReference>
<reference evidence="1" key="1">
    <citation type="submission" date="2020-06" db="EMBL/GenBank/DDBJ databases">
        <title>Draft genome sequences of strains closely related to Aspergillus parafelis and Aspergillus hiratsukae.</title>
        <authorList>
            <person name="Dos Santos R.A.C."/>
            <person name="Rivero-Menendez O."/>
            <person name="Steenwyk J.L."/>
            <person name="Mead M.E."/>
            <person name="Goldman G.H."/>
            <person name="Alastruey-Izquierdo A."/>
            <person name="Rokas A."/>
        </authorList>
    </citation>
    <scope>NUCLEOTIDE SEQUENCE</scope>
    <source>
        <strain evidence="1">CNM-CM7691</strain>
    </source>
</reference>
<sequence length="203" mass="23363">MVSMDLMFTQQHRMANRLFDMVSGMFYVSQLSTTESLDDSVGHRQKLDKHGHNRLSFWSPPPSETDPQHAKAAPVIDLSAWSSISRRSRKTMVVWTCCLGLISFPPAIPRENDNATWREDFEQLQRYMRHMVAQHPWRHPQYSIIAVGRYVEFLTIVTQVNSAEDSSDDTLDDNMLPIKQLASLQETAETINAEDMPTCQKYT</sequence>
<comment type="caution">
    <text evidence="1">The sequence shown here is derived from an EMBL/GenBank/DDBJ whole genome shotgun (WGS) entry which is preliminary data.</text>
</comment>
<organism evidence="1 2">
    <name type="scientific">Aspergillus felis</name>
    <dbReference type="NCBI Taxonomy" id="1287682"/>
    <lineage>
        <taxon>Eukaryota</taxon>
        <taxon>Fungi</taxon>
        <taxon>Dikarya</taxon>
        <taxon>Ascomycota</taxon>
        <taxon>Pezizomycotina</taxon>
        <taxon>Eurotiomycetes</taxon>
        <taxon>Eurotiomycetidae</taxon>
        <taxon>Eurotiales</taxon>
        <taxon>Aspergillaceae</taxon>
        <taxon>Aspergillus</taxon>
        <taxon>Aspergillus subgen. Fumigati</taxon>
    </lineage>
</organism>
<evidence type="ECO:0000313" key="2">
    <source>
        <dbReference type="Proteomes" id="UP000641853"/>
    </source>
</evidence>
<dbReference type="Proteomes" id="UP000641853">
    <property type="component" value="Unassembled WGS sequence"/>
</dbReference>
<keyword evidence="2" id="KW-1185">Reference proteome</keyword>
<dbReference type="AlphaFoldDB" id="A0A8H6V837"/>
<protein>
    <submittedName>
        <fullName evidence="1">Uncharacterized protein</fullName>
    </submittedName>
</protein>
<name>A0A8H6V837_9EURO</name>
<proteinExistence type="predicted"/>
<evidence type="ECO:0000313" key="1">
    <source>
        <dbReference type="EMBL" id="KAF7182473.1"/>
    </source>
</evidence>
<gene>
    <name evidence="1" type="ORF">CNMCM7691_002043</name>
</gene>